<dbReference type="EMBL" id="CP159290">
    <property type="protein sequence ID" value="XCH31359.1"/>
    <property type="molecule type" value="Genomic_DNA"/>
</dbReference>
<reference evidence="1" key="1">
    <citation type="submission" date="2024-06" db="EMBL/GenBank/DDBJ databases">
        <title>Complete genome sequence of the cellulolytic actinobacterium, Cellulosimicrobium ES-005.</title>
        <authorList>
            <person name="Matthews C.T."/>
            <person name="Underwood K.D."/>
            <person name="Ghanchi K.M."/>
            <person name="Fields S.D."/>
            <person name="Gardner S.G."/>
        </authorList>
    </citation>
    <scope>NUCLEOTIDE SEQUENCE</scope>
    <source>
        <strain evidence="1">ES-005</strain>
    </source>
</reference>
<sequence length="56" mass="6159">MSAERAVAARLIAETRAAGWHGADVYFRAVSCGVRQGCDERALRLIVERSRRLDAA</sequence>
<dbReference type="AlphaFoldDB" id="A0AAU8G574"/>
<gene>
    <name evidence="1" type="ORF">ABRQ22_06645</name>
</gene>
<proteinExistence type="predicted"/>
<protein>
    <submittedName>
        <fullName evidence="1">Uncharacterized protein</fullName>
    </submittedName>
</protein>
<accession>A0AAU8G574</accession>
<organism evidence="1">
    <name type="scientific">Cellulosimicrobium sp. ES-005</name>
    <dbReference type="NCBI Taxonomy" id="3163031"/>
    <lineage>
        <taxon>Bacteria</taxon>
        <taxon>Bacillati</taxon>
        <taxon>Actinomycetota</taxon>
        <taxon>Actinomycetes</taxon>
        <taxon>Micrococcales</taxon>
        <taxon>Promicromonosporaceae</taxon>
        <taxon>Cellulosimicrobium</taxon>
    </lineage>
</organism>
<dbReference type="RefSeq" id="WP_353708976.1">
    <property type="nucleotide sequence ID" value="NZ_CP159290.1"/>
</dbReference>
<name>A0AAU8G574_9MICO</name>
<evidence type="ECO:0000313" key="1">
    <source>
        <dbReference type="EMBL" id="XCH31359.1"/>
    </source>
</evidence>